<dbReference type="InterPro" id="IPR036390">
    <property type="entry name" value="WH_DNA-bd_sf"/>
</dbReference>
<gene>
    <name evidence="5" type="primary">scpB</name>
    <name evidence="5" type="ORF">KEC16_01940</name>
</gene>
<dbReference type="Gene3D" id="1.10.10.10">
    <property type="entry name" value="Winged helix-like DNA-binding domain superfamily/Winged helix DNA-binding domain"/>
    <property type="match status" value="2"/>
</dbReference>
<keyword evidence="4" id="KW-0131">Cell cycle</keyword>
<comment type="caution">
    <text evidence="5">The sequence shown here is derived from an EMBL/GenBank/DDBJ whole genome shotgun (WGS) entry which is preliminary data.</text>
</comment>
<dbReference type="Pfam" id="PF04079">
    <property type="entry name" value="SMC_ScpB"/>
    <property type="match status" value="1"/>
</dbReference>
<proteinExistence type="predicted"/>
<name>A0ABS5I7S2_9PROT</name>
<evidence type="ECO:0000313" key="5">
    <source>
        <dbReference type="EMBL" id="MBR9970472.1"/>
    </source>
</evidence>
<reference evidence="5 6" key="1">
    <citation type="submission" date="2021-04" db="EMBL/GenBank/DDBJ databases">
        <title>Magnetospirillum sulfuroxidans sp. nov., a facultative chemolithoautotrophic sulfur-oxidizing alphaproteobacterium isolated from freshwater sediment and proposals for Paramagetospirillum gen. nov., and Magnetospirillaceae fam. nov.</title>
        <authorList>
            <person name="Koziaeva V."/>
            <person name="Geelhoed J.S."/>
            <person name="Sorokin D.Y."/>
            <person name="Grouzdev D.S."/>
        </authorList>
    </citation>
    <scope>NUCLEOTIDE SEQUENCE [LARGE SCALE GENOMIC DNA]</scope>
    <source>
        <strain evidence="5 6">J10</strain>
    </source>
</reference>
<evidence type="ECO:0000256" key="1">
    <source>
        <dbReference type="ARBA" id="ARBA00022490"/>
    </source>
</evidence>
<dbReference type="InterPro" id="IPR005234">
    <property type="entry name" value="ScpB_csome_segregation"/>
</dbReference>
<protein>
    <submittedName>
        <fullName evidence="5">SMC-Scp complex subunit ScpB</fullName>
    </submittedName>
</protein>
<dbReference type="PANTHER" id="PTHR34298:SF2">
    <property type="entry name" value="SEGREGATION AND CONDENSATION PROTEIN B"/>
    <property type="match status" value="1"/>
</dbReference>
<keyword evidence="6" id="KW-1185">Reference proteome</keyword>
<evidence type="ECO:0000256" key="2">
    <source>
        <dbReference type="ARBA" id="ARBA00022618"/>
    </source>
</evidence>
<dbReference type="EMBL" id="JAGTUF010000001">
    <property type="protein sequence ID" value="MBR9970472.1"/>
    <property type="molecule type" value="Genomic_DNA"/>
</dbReference>
<dbReference type="PANTHER" id="PTHR34298">
    <property type="entry name" value="SEGREGATION AND CONDENSATION PROTEIN B"/>
    <property type="match status" value="1"/>
</dbReference>
<keyword evidence="3" id="KW-0159">Chromosome partition</keyword>
<dbReference type="RefSeq" id="WP_211545963.1">
    <property type="nucleotide sequence ID" value="NZ_JAGTUF010000001.1"/>
</dbReference>
<accession>A0ABS5I7S2</accession>
<dbReference type="NCBIfam" id="TIGR00281">
    <property type="entry name" value="SMC-Scp complex subunit ScpB"/>
    <property type="match status" value="1"/>
</dbReference>
<evidence type="ECO:0000256" key="3">
    <source>
        <dbReference type="ARBA" id="ARBA00022829"/>
    </source>
</evidence>
<keyword evidence="2" id="KW-0132">Cell division</keyword>
<evidence type="ECO:0000313" key="6">
    <source>
        <dbReference type="Proteomes" id="UP000680714"/>
    </source>
</evidence>
<keyword evidence="1" id="KW-0963">Cytoplasm</keyword>
<sequence length="220" mass="24275">MTDSFDPEHLRIIEAVLFASAQPLDERDLADKLPADSDVGVVLAELQRQYGGRGVNLVRREHKWAFRTAPDLAGRLTIEQTQTRRLSRAAIEVLAIIAYNQPITRAEIEEVRGVALSKGTLDLLFEAGWIRPRGRRRSPGKPLQWGTSDGFLDHFGLESLEDLPNLKELKAAGLLDTRPAADAYGNRAVDGLSPVDIDDVAEDEPELDLLDDDDGLSLAE</sequence>
<dbReference type="Proteomes" id="UP000680714">
    <property type="component" value="Unassembled WGS sequence"/>
</dbReference>
<evidence type="ECO:0000256" key="4">
    <source>
        <dbReference type="ARBA" id="ARBA00023306"/>
    </source>
</evidence>
<dbReference type="InterPro" id="IPR036388">
    <property type="entry name" value="WH-like_DNA-bd_sf"/>
</dbReference>
<organism evidence="5 6">
    <name type="scientific">Magnetospirillum sulfuroxidans</name>
    <dbReference type="NCBI Taxonomy" id="611300"/>
    <lineage>
        <taxon>Bacteria</taxon>
        <taxon>Pseudomonadati</taxon>
        <taxon>Pseudomonadota</taxon>
        <taxon>Alphaproteobacteria</taxon>
        <taxon>Rhodospirillales</taxon>
        <taxon>Rhodospirillaceae</taxon>
        <taxon>Magnetospirillum</taxon>
    </lineage>
</organism>
<dbReference type="SUPFAM" id="SSF46785">
    <property type="entry name" value="Winged helix' DNA-binding domain"/>
    <property type="match status" value="2"/>
</dbReference>